<dbReference type="EMBL" id="CAUDKO010000003">
    <property type="protein sequence ID" value="CAJ0862729.1"/>
    <property type="molecule type" value="Genomic_DNA"/>
</dbReference>
<evidence type="ECO:0000313" key="3">
    <source>
        <dbReference type="Proteomes" id="UP001189792"/>
    </source>
</evidence>
<reference evidence="1 3" key="1">
    <citation type="submission" date="2023-07" db="EMBL/GenBank/DDBJ databases">
        <authorList>
            <person name="Peeters C."/>
        </authorList>
    </citation>
    <scope>NUCLEOTIDE SEQUENCE</scope>
    <source>
        <strain evidence="2 3">LMG 32965</strain>
        <strain evidence="1">R-77567</strain>
    </source>
</reference>
<comment type="caution">
    <text evidence="1">The sequence shown here is derived from an EMBL/GenBank/DDBJ whole genome shotgun (WGS) entry which is preliminary data.</text>
</comment>
<sequence>MLSQIATDVLTECDYECIRAQLHHALRGNGNPPQFEGFWLAGWHVSMWRGGSGDDSNAQHHRHAAA</sequence>
<dbReference type="Proteomes" id="UP001190491">
    <property type="component" value="Unassembled WGS sequence"/>
</dbReference>
<evidence type="ECO:0000313" key="4">
    <source>
        <dbReference type="Proteomes" id="UP001190491"/>
    </source>
</evidence>
<evidence type="ECO:0000313" key="2">
    <source>
        <dbReference type="EMBL" id="CAJ0870105.1"/>
    </source>
</evidence>
<protein>
    <submittedName>
        <fullName evidence="1">Uncharacterized protein</fullName>
    </submittedName>
</protein>
<keyword evidence="3" id="KW-1185">Reference proteome</keyword>
<dbReference type="Proteomes" id="UP001189792">
    <property type="component" value="Unassembled WGS sequence"/>
</dbReference>
<organism evidence="1 4">
    <name type="scientific">Ralstonia flatus</name>
    <dbReference type="NCBI Taxonomy" id="3058601"/>
    <lineage>
        <taxon>Bacteria</taxon>
        <taxon>Pseudomonadati</taxon>
        <taxon>Pseudomonadota</taxon>
        <taxon>Betaproteobacteria</taxon>
        <taxon>Burkholderiales</taxon>
        <taxon>Burkholderiaceae</taxon>
        <taxon>Ralstonia</taxon>
    </lineage>
</organism>
<dbReference type="EMBL" id="CAUDLI010000003">
    <property type="protein sequence ID" value="CAJ0870105.1"/>
    <property type="molecule type" value="Genomic_DNA"/>
</dbReference>
<dbReference type="AlphaFoldDB" id="A0AAD2BWC9"/>
<proteinExistence type="predicted"/>
<dbReference type="RefSeq" id="WP_206275496.1">
    <property type="nucleotide sequence ID" value="NZ_CAUDKO010000003.1"/>
</dbReference>
<gene>
    <name evidence="2" type="ORF">R77564_01632</name>
    <name evidence="1" type="ORF">R77567_01676</name>
</gene>
<accession>A0AAD2BWC9</accession>
<evidence type="ECO:0000313" key="1">
    <source>
        <dbReference type="EMBL" id="CAJ0862729.1"/>
    </source>
</evidence>
<name>A0AAD2BWC9_9RALS</name>